<dbReference type="AlphaFoldDB" id="A0A286RIZ6"/>
<dbReference type="RefSeq" id="WP_095415841.1">
    <property type="nucleotide sequence ID" value="NZ_CP018477.1"/>
</dbReference>
<dbReference type="PROSITE" id="PS51318">
    <property type="entry name" value="TAT"/>
    <property type="match status" value="1"/>
</dbReference>
<dbReference type="Gene3D" id="3.20.20.140">
    <property type="entry name" value="Metal-dependent hydrolases"/>
    <property type="match status" value="1"/>
</dbReference>
<dbReference type="InterPro" id="IPR010496">
    <property type="entry name" value="AL/BT2_dom"/>
</dbReference>
<dbReference type="InterPro" id="IPR016195">
    <property type="entry name" value="Pol/histidinol_Pase-like"/>
</dbReference>
<protein>
    <submittedName>
        <fullName evidence="2">Putative secreted glycosyl hydrolase</fullName>
    </submittedName>
</protein>
<feature type="domain" description="3-keto-alpha-glucoside-1,2-lyase/3-keto-2-hydroxy-glucal hydratase" evidence="1">
    <location>
        <begin position="45"/>
        <end position="233"/>
    </location>
</feature>
<proteinExistence type="predicted"/>
<evidence type="ECO:0000313" key="2">
    <source>
        <dbReference type="EMBL" id="ASV75940.1"/>
    </source>
</evidence>
<dbReference type="Pfam" id="PF06439">
    <property type="entry name" value="3keto-disac_hyd"/>
    <property type="match status" value="1"/>
</dbReference>
<organism evidence="2 3">
    <name type="scientific">Thermogutta terrifontis</name>
    <dbReference type="NCBI Taxonomy" id="1331910"/>
    <lineage>
        <taxon>Bacteria</taxon>
        <taxon>Pseudomonadati</taxon>
        <taxon>Planctomycetota</taxon>
        <taxon>Planctomycetia</taxon>
        <taxon>Pirellulales</taxon>
        <taxon>Thermoguttaceae</taxon>
        <taxon>Thermogutta</taxon>
    </lineage>
</organism>
<dbReference type="EMBL" id="CP018477">
    <property type="protein sequence ID" value="ASV75940.1"/>
    <property type="molecule type" value="Genomic_DNA"/>
</dbReference>
<evidence type="ECO:0000259" key="1">
    <source>
        <dbReference type="Pfam" id="PF06439"/>
    </source>
</evidence>
<reference evidence="2 3" key="1">
    <citation type="journal article" name="Front. Microbiol.">
        <title>Sugar Metabolism of the First Thermophilic Planctomycete Thermogutta terrifontis: Comparative Genomic and Transcriptomic Approaches.</title>
        <authorList>
            <person name="Elcheninov A.G."/>
            <person name="Menzel P."/>
            <person name="Gudbergsdottir S.R."/>
            <person name="Slesarev A.I."/>
            <person name="Kadnikov V.V."/>
            <person name="Krogh A."/>
            <person name="Bonch-Osmolovskaya E.A."/>
            <person name="Peng X."/>
            <person name="Kublanov I.V."/>
        </authorList>
    </citation>
    <scope>NUCLEOTIDE SEQUENCE [LARGE SCALE GENOMIC DNA]</scope>
    <source>
        <strain evidence="2 3">R1</strain>
    </source>
</reference>
<name>A0A286RIZ6_9BACT</name>
<dbReference type="GO" id="GO:0016787">
    <property type="term" value="F:hydrolase activity"/>
    <property type="evidence" value="ECO:0007669"/>
    <property type="project" value="UniProtKB-KW"/>
</dbReference>
<dbReference type="Proteomes" id="UP000215086">
    <property type="component" value="Chromosome"/>
</dbReference>
<evidence type="ECO:0000313" key="3">
    <source>
        <dbReference type="Proteomes" id="UP000215086"/>
    </source>
</evidence>
<gene>
    <name evidence="2" type="ORF">THTE_3338</name>
</gene>
<dbReference type="OrthoDB" id="242352at2"/>
<keyword evidence="2" id="KW-0378">Hydrolase</keyword>
<dbReference type="Gene3D" id="2.60.120.560">
    <property type="entry name" value="Exo-inulinase, domain 1"/>
    <property type="match status" value="1"/>
</dbReference>
<accession>A0A286RIZ6</accession>
<sequence>MKSQKSYSSRTDDHRLSRRDLLKATAQIAALGIVGCSGVSAAPDEWVSLFDGHSLDGWRASENKSSWKVEGGCLVADGPRSHLFYEGPVGNHTFRNFELTLEVLTKPGANSGVFIHTRYQETGSPTAGYEVQINNSYPMVGENPEFRRTGGLFAIQDVFKAFLRDDQWFRMRILVVGKRIRVWVNEFPMVDYLEPAFPPRMKNRMGRRLSQGTIALQAHDPGSRIHFRNIRIRLLPDDADPFAEPRPDVSPYGMTEGLIDRLSMLSIPVTDFHIHLRGGMTVEKAIERQAVTGINAGVLENHGRGWPLDTNEKLAAFLDGVVGKPVFVGIQVNDRDWAETIDPKLLDRLDYVLADTMIMPMPDDNSPPVKLWLTDQYTIDDPKAWMERYIRHNVRVLSEPITILANPTWLPKPIAHLYDELWTEDRMRLIIETAVKRGVAFEINASGYPPEKFIRLAREMGAKFTLGTNNFDDRPISLARCFEMIDKCGLHGRDFLLIRPKSGSGAS</sequence>
<dbReference type="KEGG" id="ttf:THTE_3338"/>
<dbReference type="InterPro" id="IPR006311">
    <property type="entry name" value="TAT_signal"/>
</dbReference>
<dbReference type="SUPFAM" id="SSF89550">
    <property type="entry name" value="PHP domain-like"/>
    <property type="match status" value="1"/>
</dbReference>
<keyword evidence="3" id="KW-1185">Reference proteome</keyword>